<name>A0A1G1XNK1_9BACT</name>
<accession>A0A1G1XNK1</accession>
<proteinExistence type="predicted"/>
<comment type="caution">
    <text evidence="1">The sequence shown here is derived from an EMBL/GenBank/DDBJ whole genome shotgun (WGS) entry which is preliminary data.</text>
</comment>
<protein>
    <submittedName>
        <fullName evidence="1">Uncharacterized protein</fullName>
    </submittedName>
</protein>
<gene>
    <name evidence="1" type="ORF">A2Y67_01025</name>
</gene>
<evidence type="ECO:0000313" key="2">
    <source>
        <dbReference type="Proteomes" id="UP000176260"/>
    </source>
</evidence>
<sequence length="95" mass="11186">MENREQYLPGEEELLRIYAETLDKDPDHFNHYWKDTETQVVAFGLCWEIAGPSEDYIFNFLLTPEQQQSPFCWVLPPEPGDEDDFFSISCNKLHA</sequence>
<reference evidence="1 2" key="1">
    <citation type="journal article" date="2016" name="Nat. Commun.">
        <title>Thousands of microbial genomes shed light on interconnected biogeochemical processes in an aquifer system.</title>
        <authorList>
            <person name="Anantharaman K."/>
            <person name="Brown C.T."/>
            <person name="Hug L.A."/>
            <person name="Sharon I."/>
            <person name="Castelle C.J."/>
            <person name="Probst A.J."/>
            <person name="Thomas B.C."/>
            <person name="Singh A."/>
            <person name="Wilkins M.J."/>
            <person name="Karaoz U."/>
            <person name="Brodie E.L."/>
            <person name="Williams K.H."/>
            <person name="Hubbard S.S."/>
            <person name="Banfield J.F."/>
        </authorList>
    </citation>
    <scope>NUCLEOTIDE SEQUENCE [LARGE SCALE GENOMIC DNA]</scope>
</reference>
<dbReference type="Proteomes" id="UP000176260">
    <property type="component" value="Unassembled WGS sequence"/>
</dbReference>
<organism evidence="1 2">
    <name type="scientific">Candidatus Buchananbacteria bacterium RBG_13_39_9</name>
    <dbReference type="NCBI Taxonomy" id="1797531"/>
    <lineage>
        <taxon>Bacteria</taxon>
        <taxon>Candidatus Buchananiibacteriota</taxon>
    </lineage>
</organism>
<dbReference type="EMBL" id="MHIA01000033">
    <property type="protein sequence ID" value="OGY41160.1"/>
    <property type="molecule type" value="Genomic_DNA"/>
</dbReference>
<evidence type="ECO:0000313" key="1">
    <source>
        <dbReference type="EMBL" id="OGY41160.1"/>
    </source>
</evidence>
<dbReference type="AlphaFoldDB" id="A0A1G1XNK1"/>